<evidence type="ECO:0000313" key="3">
    <source>
        <dbReference type="Proteomes" id="UP000002640"/>
    </source>
</evidence>
<feature type="non-terminal residue" evidence="2">
    <location>
        <position position="1"/>
    </location>
</feature>
<evidence type="ECO:0000259" key="1">
    <source>
        <dbReference type="Pfam" id="PF13843"/>
    </source>
</evidence>
<reference evidence="2 3" key="1">
    <citation type="journal article" date="2006" name="Science">
        <title>Phytophthora genome sequences uncover evolutionary origins and mechanisms of pathogenesis.</title>
        <authorList>
            <person name="Tyler B.M."/>
            <person name="Tripathy S."/>
            <person name="Zhang X."/>
            <person name="Dehal P."/>
            <person name="Jiang R.H."/>
            <person name="Aerts A."/>
            <person name="Arredondo F.D."/>
            <person name="Baxter L."/>
            <person name="Bensasson D."/>
            <person name="Beynon J.L."/>
            <person name="Chapman J."/>
            <person name="Damasceno C.M."/>
            <person name="Dorrance A.E."/>
            <person name="Dou D."/>
            <person name="Dickerman A.W."/>
            <person name="Dubchak I.L."/>
            <person name="Garbelotto M."/>
            <person name="Gijzen M."/>
            <person name="Gordon S.G."/>
            <person name="Govers F."/>
            <person name="Grunwald N.J."/>
            <person name="Huang W."/>
            <person name="Ivors K.L."/>
            <person name="Jones R.W."/>
            <person name="Kamoun S."/>
            <person name="Krampis K."/>
            <person name="Lamour K.H."/>
            <person name="Lee M.K."/>
            <person name="McDonald W.H."/>
            <person name="Medina M."/>
            <person name="Meijer H.J."/>
            <person name="Nordberg E.K."/>
            <person name="Maclean D.J."/>
            <person name="Ospina-Giraldo M.D."/>
            <person name="Morris P.F."/>
            <person name="Phuntumart V."/>
            <person name="Putnam N.H."/>
            <person name="Rash S."/>
            <person name="Rose J.K."/>
            <person name="Sakihama Y."/>
            <person name="Salamov A.A."/>
            <person name="Savidor A."/>
            <person name="Scheuring C.F."/>
            <person name="Smith B.M."/>
            <person name="Sobral B.W."/>
            <person name="Terry A."/>
            <person name="Torto-Alalibo T.A."/>
            <person name="Win J."/>
            <person name="Xu Z."/>
            <person name="Zhang H."/>
            <person name="Grigoriev I.V."/>
            <person name="Rokhsar D.S."/>
            <person name="Boore J.L."/>
        </authorList>
    </citation>
    <scope>NUCLEOTIDE SEQUENCE [LARGE SCALE GENOMIC DNA]</scope>
    <source>
        <strain evidence="2 3">P6497</strain>
    </source>
</reference>
<dbReference type="RefSeq" id="XP_009526145.1">
    <property type="nucleotide sequence ID" value="XM_009527850.1"/>
</dbReference>
<dbReference type="AlphaFoldDB" id="G4ZG20"/>
<name>G4ZG20_PHYSP</name>
<protein>
    <recommendedName>
        <fullName evidence="1">PiggyBac transposable element-derived protein domain-containing protein</fullName>
    </recommendedName>
</protein>
<dbReference type="GeneID" id="20658233"/>
<sequence>GLGPKAVVRNITKALINQPMKRLIVTDSFYSTVSLSLKLLRMGLYHVGTTRIDRLGWCPIHFTQSKRPQRMPRGTYRIAQAHDYPELVALSWMDAKPVNMLATGCSTHVTSVLRTEKDGTRSTMPCPQLLFLCLVDMAVVNGYVVHCWVLKKRGEKPPTHAEYLRRLHTQLLALRTINFETHPNAEDLVSVPIPRQDHTLANTDSFYSTAKQYKHRQYLCKVRSTFADSKTKSFETSYFCPQCSDAFGGRVPLCRQVRRGESGNTLPCAKIWHDTWGDGNSISASLRKKIRFRKRKREQEEET</sequence>
<feature type="domain" description="PiggyBac transposable element-derived protein" evidence="1">
    <location>
        <begin position="5"/>
        <end position="120"/>
    </location>
</feature>
<dbReference type="EMBL" id="JH159154">
    <property type="protein sequence ID" value="EGZ17087.1"/>
    <property type="molecule type" value="Genomic_DNA"/>
</dbReference>
<gene>
    <name evidence="2" type="ORF">PHYSODRAFT_503500</name>
</gene>
<organism evidence="2 3">
    <name type="scientific">Phytophthora sojae (strain P6497)</name>
    <name type="common">Soybean stem and root rot agent</name>
    <name type="synonym">Phytophthora megasperma f. sp. glycines</name>
    <dbReference type="NCBI Taxonomy" id="1094619"/>
    <lineage>
        <taxon>Eukaryota</taxon>
        <taxon>Sar</taxon>
        <taxon>Stramenopiles</taxon>
        <taxon>Oomycota</taxon>
        <taxon>Peronosporomycetes</taxon>
        <taxon>Peronosporales</taxon>
        <taxon>Peronosporaceae</taxon>
        <taxon>Phytophthora</taxon>
    </lineage>
</organism>
<dbReference type="Pfam" id="PF13843">
    <property type="entry name" value="DDE_Tnp_1_7"/>
    <property type="match status" value="1"/>
</dbReference>
<dbReference type="PANTHER" id="PTHR46599">
    <property type="entry name" value="PIGGYBAC TRANSPOSABLE ELEMENT-DERIVED PROTEIN 4"/>
    <property type="match status" value="1"/>
</dbReference>
<proteinExistence type="predicted"/>
<dbReference type="InParanoid" id="G4ZG20"/>
<dbReference type="Proteomes" id="UP000002640">
    <property type="component" value="Unassembled WGS sequence"/>
</dbReference>
<dbReference type="InterPro" id="IPR029526">
    <property type="entry name" value="PGBD"/>
</dbReference>
<dbReference type="KEGG" id="psoj:PHYSODRAFT_503500"/>
<keyword evidence="3" id="KW-1185">Reference proteome</keyword>
<accession>G4ZG20</accession>
<evidence type="ECO:0000313" key="2">
    <source>
        <dbReference type="EMBL" id="EGZ17087.1"/>
    </source>
</evidence>
<dbReference type="PANTHER" id="PTHR46599:SF3">
    <property type="entry name" value="PIGGYBAC TRANSPOSABLE ELEMENT-DERIVED PROTEIN 4"/>
    <property type="match status" value="1"/>
</dbReference>
<dbReference type="OMA" id="NTLPCAK"/>